<sequence length="85" mass="9384">MIAQEKNDLTPEHFPYTRASALNIGNPPSWKKEKAMYTLRQTNRMTISVTDDEILDVKAIIDKSGIGCEPASAACWITKISVSGD</sequence>
<evidence type="ECO:0000313" key="2">
    <source>
        <dbReference type="Proteomes" id="UP000309170"/>
    </source>
</evidence>
<comment type="caution">
    <text evidence="1">The sequence shown here is derived from an EMBL/GenBank/DDBJ whole genome shotgun (WGS) entry which is preliminary data.</text>
</comment>
<reference evidence="1 2" key="1">
    <citation type="journal article" date="2019" name="Environ. Microbiol.">
        <title>An active ?-lactamase is a part of an orchestrated cell wall stress resistance network of Bacillus subtilis and related rhizosphere species.</title>
        <authorList>
            <person name="Bucher T."/>
            <person name="Keren-Paz A."/>
            <person name="Hausser J."/>
            <person name="Olender T."/>
            <person name="Cytryn E."/>
            <person name="Kolodkin-Gal I."/>
        </authorList>
    </citation>
    <scope>NUCLEOTIDE SEQUENCE [LARGE SCALE GENOMIC DNA]</scope>
    <source>
        <strain evidence="1 2">I4</strain>
    </source>
</reference>
<name>A0A9X9EQR7_9BACI</name>
<dbReference type="Gene3D" id="3.40.50.1100">
    <property type="match status" value="1"/>
</dbReference>
<dbReference type="InterPro" id="IPR036052">
    <property type="entry name" value="TrpB-like_PALP_sf"/>
</dbReference>
<dbReference type="GO" id="GO:1901605">
    <property type="term" value="P:alpha-amino acid metabolic process"/>
    <property type="evidence" value="ECO:0007669"/>
    <property type="project" value="UniProtKB-ARBA"/>
</dbReference>
<proteinExistence type="predicted"/>
<gene>
    <name evidence="1" type="ORF">FC678_20825</name>
</gene>
<dbReference type="Proteomes" id="UP000309170">
    <property type="component" value="Unassembled WGS sequence"/>
</dbReference>
<dbReference type="RefSeq" id="WP_137024308.1">
    <property type="nucleotide sequence ID" value="NZ_SZNT01000395.1"/>
</dbReference>
<accession>A0A9X9EQR7</accession>
<dbReference type="EMBL" id="SZNT01000395">
    <property type="protein sequence ID" value="TKH08251.1"/>
    <property type="molecule type" value="Genomic_DNA"/>
</dbReference>
<evidence type="ECO:0000313" key="1">
    <source>
        <dbReference type="EMBL" id="TKH08251.1"/>
    </source>
</evidence>
<organism evidence="1 2">
    <name type="scientific">Peribacillus simplex</name>
    <dbReference type="NCBI Taxonomy" id="1478"/>
    <lineage>
        <taxon>Bacteria</taxon>
        <taxon>Bacillati</taxon>
        <taxon>Bacillota</taxon>
        <taxon>Bacilli</taxon>
        <taxon>Bacillales</taxon>
        <taxon>Bacillaceae</taxon>
        <taxon>Peribacillus</taxon>
    </lineage>
</organism>
<protein>
    <submittedName>
        <fullName evidence="1">Uncharacterized protein</fullName>
    </submittedName>
</protein>
<dbReference type="AlphaFoldDB" id="A0A9X9EQR7"/>
<dbReference type="SUPFAM" id="SSF53686">
    <property type="entry name" value="Tryptophan synthase beta subunit-like PLP-dependent enzymes"/>
    <property type="match status" value="1"/>
</dbReference>